<reference evidence="1" key="1">
    <citation type="submission" date="2022-04" db="EMBL/GenBank/DDBJ databases">
        <title>Desulfatitalea alkaliphila sp. nov., a novel anaerobic sulfate-reducing bacterium isolated from terrestrial mud volcano, Taman Peninsula, Russia.</title>
        <authorList>
            <person name="Khomyakova M.A."/>
            <person name="Merkel A.Y."/>
            <person name="Slobodkin A.I."/>
        </authorList>
    </citation>
    <scope>NUCLEOTIDE SEQUENCE</scope>
    <source>
        <strain evidence="1">M08but</strain>
    </source>
</reference>
<gene>
    <name evidence="1" type="ORF">MRX98_19295</name>
</gene>
<dbReference type="Proteomes" id="UP001165427">
    <property type="component" value="Unassembled WGS sequence"/>
</dbReference>
<dbReference type="RefSeq" id="WP_246913983.1">
    <property type="nucleotide sequence ID" value="NZ_JALJRB010000032.1"/>
</dbReference>
<organism evidence="1 2">
    <name type="scientific">Desulfatitalea alkaliphila</name>
    <dbReference type="NCBI Taxonomy" id="2929485"/>
    <lineage>
        <taxon>Bacteria</taxon>
        <taxon>Pseudomonadati</taxon>
        <taxon>Thermodesulfobacteriota</taxon>
        <taxon>Desulfobacteria</taxon>
        <taxon>Desulfobacterales</taxon>
        <taxon>Desulfosarcinaceae</taxon>
        <taxon>Desulfatitalea</taxon>
    </lineage>
</organism>
<accession>A0AA41R7P3</accession>
<name>A0AA41R7P3_9BACT</name>
<keyword evidence="2" id="KW-1185">Reference proteome</keyword>
<comment type="caution">
    <text evidence="1">The sequence shown here is derived from an EMBL/GenBank/DDBJ whole genome shotgun (WGS) entry which is preliminary data.</text>
</comment>
<dbReference type="EMBL" id="JALJRB010000032">
    <property type="protein sequence ID" value="MCJ8502730.1"/>
    <property type="molecule type" value="Genomic_DNA"/>
</dbReference>
<sequence>MEWKFWRRNKTDTAGGPGAHMSKLPGPKELPQAIGQYLVTTGKQDPDWVWSLRCVIRPREGERTFVDFRVFSPVQAGTRGVRITHFQSLDDLPELILFQGVLDKTNNQVRLHKGAPDLAA</sequence>
<dbReference type="AlphaFoldDB" id="A0AA41R7P3"/>
<protein>
    <submittedName>
        <fullName evidence="1">Uncharacterized protein</fullName>
    </submittedName>
</protein>
<evidence type="ECO:0000313" key="1">
    <source>
        <dbReference type="EMBL" id="MCJ8502730.1"/>
    </source>
</evidence>
<evidence type="ECO:0000313" key="2">
    <source>
        <dbReference type="Proteomes" id="UP001165427"/>
    </source>
</evidence>
<proteinExistence type="predicted"/>